<dbReference type="AlphaFoldDB" id="A0A0G8EY66"/>
<sequence>MRQPNEGFNKSIEKIKKKDSEITNKLNTSEENVKGINRKSLKHN</sequence>
<protein>
    <submittedName>
        <fullName evidence="1">Uncharacterized protein</fullName>
    </submittedName>
</protein>
<dbReference type="Proteomes" id="UP000035214">
    <property type="component" value="Unassembled WGS sequence"/>
</dbReference>
<dbReference type="EMBL" id="LCYI01000024">
    <property type="protein sequence ID" value="KLA29263.1"/>
    <property type="molecule type" value="Genomic_DNA"/>
</dbReference>
<proteinExistence type="predicted"/>
<evidence type="ECO:0000313" key="1">
    <source>
        <dbReference type="EMBL" id="KLA29263.1"/>
    </source>
</evidence>
<dbReference type="RefSeq" id="WP_257143479.1">
    <property type="nucleotide sequence ID" value="NZ_LCYI01000024.1"/>
</dbReference>
<name>A0A0G8EY66_BACCE</name>
<reference evidence="1 2" key="1">
    <citation type="submission" date="2015-04" db="EMBL/GenBank/DDBJ databases">
        <title>Draft Genome Sequences of Eight Spore-Forming Food Isolates of Bacillus cereus Genome sequencing.</title>
        <authorList>
            <person name="Krawcyk A.O."/>
            <person name="de Jong A."/>
            <person name="Eijlander R.T."/>
            <person name="Berendsen E.M."/>
            <person name="Holsappel S."/>
            <person name="Wells-Bennik M."/>
            <person name="Kuipers O.P."/>
        </authorList>
    </citation>
    <scope>NUCLEOTIDE SEQUENCE [LARGE SCALE GENOMIC DNA]</scope>
    <source>
        <strain evidence="1 2">B4077</strain>
    </source>
</reference>
<comment type="caution">
    <text evidence="1">The sequence shown here is derived from an EMBL/GenBank/DDBJ whole genome shotgun (WGS) entry which is preliminary data.</text>
</comment>
<accession>A0A0G8EY66</accession>
<evidence type="ECO:0000313" key="2">
    <source>
        <dbReference type="Proteomes" id="UP000035214"/>
    </source>
</evidence>
<organism evidence="1 2">
    <name type="scientific">Bacillus cereus</name>
    <dbReference type="NCBI Taxonomy" id="1396"/>
    <lineage>
        <taxon>Bacteria</taxon>
        <taxon>Bacillati</taxon>
        <taxon>Bacillota</taxon>
        <taxon>Bacilli</taxon>
        <taxon>Bacillales</taxon>
        <taxon>Bacillaceae</taxon>
        <taxon>Bacillus</taxon>
        <taxon>Bacillus cereus group</taxon>
    </lineage>
</organism>
<gene>
    <name evidence="1" type="ORF">B4077_0862</name>
</gene>
<dbReference type="PATRIC" id="fig|1396.428.peg.4747"/>